<evidence type="ECO:0000313" key="2">
    <source>
        <dbReference type="Proteomes" id="UP000024635"/>
    </source>
</evidence>
<gene>
    <name evidence="1" type="primary">Acey_s0179.g716</name>
    <name evidence="1" type="ORF">Y032_0179g716</name>
</gene>
<dbReference type="Proteomes" id="UP000024635">
    <property type="component" value="Unassembled WGS sequence"/>
</dbReference>
<name>A0A016SSN8_9BILA</name>
<evidence type="ECO:0000313" key="1">
    <source>
        <dbReference type="EMBL" id="EYB93728.1"/>
    </source>
</evidence>
<keyword evidence="2" id="KW-1185">Reference proteome</keyword>
<sequence>MVPHGRSKYTSRLAIVLLADPHRYPFQALSVEKRELNRQSATNEFITPLLHFFESKSLLVTATAATLALIRTDRGRRVTIDMHQNYCRTTTATKNAMIFAKYSSSLNDLAYLHGSRFIRIT</sequence>
<dbReference type="EMBL" id="JARK01001515">
    <property type="protein sequence ID" value="EYB93728.1"/>
    <property type="molecule type" value="Genomic_DNA"/>
</dbReference>
<accession>A0A016SSN8</accession>
<proteinExistence type="predicted"/>
<comment type="caution">
    <text evidence="1">The sequence shown here is derived from an EMBL/GenBank/DDBJ whole genome shotgun (WGS) entry which is preliminary data.</text>
</comment>
<reference evidence="2" key="1">
    <citation type="journal article" date="2015" name="Nat. Genet.">
        <title>The genome and transcriptome of the zoonotic hookworm Ancylostoma ceylanicum identify infection-specific gene families.</title>
        <authorList>
            <person name="Schwarz E.M."/>
            <person name="Hu Y."/>
            <person name="Antoshechkin I."/>
            <person name="Miller M.M."/>
            <person name="Sternberg P.W."/>
            <person name="Aroian R.V."/>
        </authorList>
    </citation>
    <scope>NUCLEOTIDE SEQUENCE</scope>
    <source>
        <strain evidence="2">HY135</strain>
    </source>
</reference>
<dbReference type="AlphaFoldDB" id="A0A016SSN8"/>
<protein>
    <submittedName>
        <fullName evidence="1">Uncharacterized protein</fullName>
    </submittedName>
</protein>
<organism evidence="1 2">
    <name type="scientific">Ancylostoma ceylanicum</name>
    <dbReference type="NCBI Taxonomy" id="53326"/>
    <lineage>
        <taxon>Eukaryota</taxon>
        <taxon>Metazoa</taxon>
        <taxon>Ecdysozoa</taxon>
        <taxon>Nematoda</taxon>
        <taxon>Chromadorea</taxon>
        <taxon>Rhabditida</taxon>
        <taxon>Rhabditina</taxon>
        <taxon>Rhabditomorpha</taxon>
        <taxon>Strongyloidea</taxon>
        <taxon>Ancylostomatidae</taxon>
        <taxon>Ancylostomatinae</taxon>
        <taxon>Ancylostoma</taxon>
    </lineage>
</organism>